<evidence type="ECO:0000313" key="14">
    <source>
        <dbReference type="Proteomes" id="UP000198406"/>
    </source>
</evidence>
<dbReference type="PANTHER" id="PTHR48012:SF10">
    <property type="entry name" value="FI20177P1"/>
    <property type="match status" value="1"/>
</dbReference>
<feature type="binding site" evidence="10">
    <location>
        <position position="38"/>
    </location>
    <ligand>
        <name>ATP</name>
        <dbReference type="ChEBI" id="CHEBI:30616"/>
    </ligand>
</feature>
<dbReference type="PROSITE" id="PS00108">
    <property type="entry name" value="PROTEIN_KINASE_ST"/>
    <property type="match status" value="1"/>
</dbReference>
<evidence type="ECO:0000256" key="8">
    <source>
        <dbReference type="ARBA" id="ARBA00047899"/>
    </source>
</evidence>
<dbReference type="InParanoid" id="A0A1Z5JNU6"/>
<comment type="similarity">
    <text evidence="1">Belongs to the protein kinase superfamily. STE Ser/Thr protein kinase family. STE20 subfamily.</text>
</comment>
<comment type="catalytic activity">
    <reaction evidence="8">
        <text>L-threonyl-[protein] + ATP = O-phospho-L-threonyl-[protein] + ADP + H(+)</text>
        <dbReference type="Rhea" id="RHEA:46608"/>
        <dbReference type="Rhea" id="RHEA-COMP:11060"/>
        <dbReference type="Rhea" id="RHEA-COMP:11605"/>
        <dbReference type="ChEBI" id="CHEBI:15378"/>
        <dbReference type="ChEBI" id="CHEBI:30013"/>
        <dbReference type="ChEBI" id="CHEBI:30616"/>
        <dbReference type="ChEBI" id="CHEBI:61977"/>
        <dbReference type="ChEBI" id="CHEBI:456216"/>
        <dbReference type="EC" id="2.7.11.1"/>
    </reaction>
</comment>
<keyword evidence="7 10" id="KW-0067">ATP-binding</keyword>
<dbReference type="GO" id="GO:0005524">
    <property type="term" value="F:ATP binding"/>
    <property type="evidence" value="ECO:0007669"/>
    <property type="project" value="UniProtKB-UniRule"/>
</dbReference>
<dbReference type="InterPro" id="IPR011009">
    <property type="entry name" value="Kinase-like_dom_sf"/>
</dbReference>
<evidence type="ECO:0000256" key="9">
    <source>
        <dbReference type="ARBA" id="ARBA00048679"/>
    </source>
</evidence>
<feature type="compositionally biased region" description="Polar residues" evidence="11">
    <location>
        <begin position="557"/>
        <end position="566"/>
    </location>
</feature>
<feature type="domain" description="Protein kinase" evidence="12">
    <location>
        <begin position="9"/>
        <end position="268"/>
    </location>
</feature>
<feature type="compositionally biased region" description="Basic and acidic residues" evidence="11">
    <location>
        <begin position="323"/>
        <end position="343"/>
    </location>
</feature>
<evidence type="ECO:0000259" key="12">
    <source>
        <dbReference type="PROSITE" id="PS50011"/>
    </source>
</evidence>
<dbReference type="GO" id="GO:0005737">
    <property type="term" value="C:cytoplasm"/>
    <property type="evidence" value="ECO:0007669"/>
    <property type="project" value="TreeGrafter"/>
</dbReference>
<dbReference type="PANTHER" id="PTHR48012">
    <property type="entry name" value="STERILE20-LIKE KINASE, ISOFORM B-RELATED"/>
    <property type="match status" value="1"/>
</dbReference>
<dbReference type="EC" id="2.7.11.1" evidence="2"/>
<evidence type="ECO:0000256" key="7">
    <source>
        <dbReference type="ARBA" id="ARBA00022840"/>
    </source>
</evidence>
<keyword evidence="6 13" id="KW-0418">Kinase</keyword>
<protein>
    <recommendedName>
        <fullName evidence="2">non-specific serine/threonine protein kinase</fullName>
        <ecNumber evidence="2">2.7.11.1</ecNumber>
    </recommendedName>
</protein>
<dbReference type="InterPro" id="IPR000719">
    <property type="entry name" value="Prot_kinase_dom"/>
</dbReference>
<keyword evidence="3" id="KW-0723">Serine/threonine-protein kinase</keyword>
<evidence type="ECO:0000313" key="13">
    <source>
        <dbReference type="EMBL" id="GAX15705.1"/>
    </source>
</evidence>
<dbReference type="SUPFAM" id="SSF56112">
    <property type="entry name" value="Protein kinase-like (PK-like)"/>
    <property type="match status" value="1"/>
</dbReference>
<dbReference type="PROSITE" id="PS50011">
    <property type="entry name" value="PROTEIN_KINASE_DOM"/>
    <property type="match status" value="1"/>
</dbReference>
<evidence type="ECO:0000256" key="3">
    <source>
        <dbReference type="ARBA" id="ARBA00022527"/>
    </source>
</evidence>
<dbReference type="AlphaFoldDB" id="A0A1Z5JNU6"/>
<reference evidence="13 14" key="1">
    <citation type="journal article" date="2015" name="Plant Cell">
        <title>Oil accumulation by the oleaginous diatom Fistulifera solaris as revealed by the genome and transcriptome.</title>
        <authorList>
            <person name="Tanaka T."/>
            <person name="Maeda Y."/>
            <person name="Veluchamy A."/>
            <person name="Tanaka M."/>
            <person name="Abida H."/>
            <person name="Marechal E."/>
            <person name="Bowler C."/>
            <person name="Muto M."/>
            <person name="Sunaga Y."/>
            <person name="Tanaka M."/>
            <person name="Yoshino T."/>
            <person name="Taniguchi T."/>
            <person name="Fukuda Y."/>
            <person name="Nemoto M."/>
            <person name="Matsumoto M."/>
            <person name="Wong P.S."/>
            <person name="Aburatani S."/>
            <person name="Fujibuchi W."/>
        </authorList>
    </citation>
    <scope>NUCLEOTIDE SEQUENCE [LARGE SCALE GENOMIC DNA]</scope>
    <source>
        <strain evidence="13 14">JPCC DA0580</strain>
    </source>
</reference>
<dbReference type="SMART" id="SM00220">
    <property type="entry name" value="S_TKc"/>
    <property type="match status" value="1"/>
</dbReference>
<organism evidence="13 14">
    <name type="scientific">Fistulifera solaris</name>
    <name type="common">Oleaginous diatom</name>
    <dbReference type="NCBI Taxonomy" id="1519565"/>
    <lineage>
        <taxon>Eukaryota</taxon>
        <taxon>Sar</taxon>
        <taxon>Stramenopiles</taxon>
        <taxon>Ochrophyta</taxon>
        <taxon>Bacillariophyta</taxon>
        <taxon>Bacillariophyceae</taxon>
        <taxon>Bacillariophycidae</taxon>
        <taxon>Naviculales</taxon>
        <taxon>Naviculaceae</taxon>
        <taxon>Fistulifera</taxon>
    </lineage>
</organism>
<proteinExistence type="inferred from homology"/>
<dbReference type="InterPro" id="IPR017441">
    <property type="entry name" value="Protein_kinase_ATP_BS"/>
</dbReference>
<accession>A0A1Z5JNU6</accession>
<evidence type="ECO:0000256" key="4">
    <source>
        <dbReference type="ARBA" id="ARBA00022679"/>
    </source>
</evidence>
<feature type="region of interest" description="Disordered" evidence="11">
    <location>
        <begin position="323"/>
        <end position="391"/>
    </location>
</feature>
<keyword evidence="5 10" id="KW-0547">Nucleotide-binding</keyword>
<evidence type="ECO:0000256" key="10">
    <source>
        <dbReference type="PROSITE-ProRule" id="PRU10141"/>
    </source>
</evidence>
<evidence type="ECO:0000256" key="5">
    <source>
        <dbReference type="ARBA" id="ARBA00022741"/>
    </source>
</evidence>
<dbReference type="Gene3D" id="1.10.510.10">
    <property type="entry name" value="Transferase(Phosphotransferase) domain 1"/>
    <property type="match status" value="1"/>
</dbReference>
<dbReference type="Pfam" id="PF00069">
    <property type="entry name" value="Pkinase"/>
    <property type="match status" value="1"/>
</dbReference>
<dbReference type="InterPro" id="IPR008271">
    <property type="entry name" value="Ser/Thr_kinase_AS"/>
</dbReference>
<keyword evidence="4" id="KW-0808">Transferase</keyword>
<dbReference type="InterPro" id="IPR050629">
    <property type="entry name" value="STE20/SPS1-PAK"/>
</dbReference>
<dbReference type="EMBL" id="BDSP01000095">
    <property type="protein sequence ID" value="GAX15705.1"/>
    <property type="molecule type" value="Genomic_DNA"/>
</dbReference>
<comment type="caution">
    <text evidence="13">The sequence shown here is derived from an EMBL/GenBank/DDBJ whole genome shotgun (WGS) entry which is preliminary data.</text>
</comment>
<evidence type="ECO:0000256" key="6">
    <source>
        <dbReference type="ARBA" id="ARBA00022777"/>
    </source>
</evidence>
<sequence length="566" mass="61646">MSGDKSSDLIIQNLLGEGSFGAVYKSIHKATGAVVAVKIIPNSTIEDEKIKGEIDILSRCDSPYIVGYFECIIRPPTDKPGELWIVMEYCEGGSMTDLLEASSGYPLPEDSIRVVCASVVLGLEYLHGVANVCHRDIKCGNVLLTEDAHVKLADFGVSAELSNTLNKRKTVVGSPYWMAPEVIRESHYDGRADVWSLGITVIEMAEGAPPHANLHPLRAIFVIPTKPAPTLADPDIWSPDMLDFVRCCCRKEPSQRYDSALLSSHPFIKQEVIALREMYRIETEHSTANGDARAKYTRMAEAHQRPPGLPALRRVCEALTKRMSAVKDKRGKERSDSSAKDPDFSVFPKSLGTNPDLMNQSAASGEPQTPIEDGTFHVGQSGQPASVAGTHRSAQFDGLESDTFLFSALNIDDDPNLANDSKLREDLNTLSEAFQARKNALLVAFKMAQQQLIVEAQGRNMLPVDVGELMSAAASHHELNQQAVAAMEEAAKLPAVADIISKVEDKSFPDSLADEIAEFIALEQYDSKTDGQNGVSVESAKYASTESMLAPIEENENQQPLEAASS</sequence>
<feature type="compositionally biased region" description="Polar residues" evidence="11">
    <location>
        <begin position="351"/>
        <end position="367"/>
    </location>
</feature>
<dbReference type="GO" id="GO:0004674">
    <property type="term" value="F:protein serine/threonine kinase activity"/>
    <property type="evidence" value="ECO:0007669"/>
    <property type="project" value="UniProtKB-KW"/>
</dbReference>
<gene>
    <name evidence="13" type="ORF">FisN_3Hh179</name>
</gene>
<feature type="region of interest" description="Disordered" evidence="11">
    <location>
        <begin position="546"/>
        <end position="566"/>
    </location>
</feature>
<evidence type="ECO:0000256" key="2">
    <source>
        <dbReference type="ARBA" id="ARBA00012513"/>
    </source>
</evidence>
<dbReference type="PROSITE" id="PS00107">
    <property type="entry name" value="PROTEIN_KINASE_ATP"/>
    <property type="match status" value="1"/>
</dbReference>
<name>A0A1Z5JNU6_FISSO</name>
<keyword evidence="14" id="KW-1185">Reference proteome</keyword>
<evidence type="ECO:0000256" key="11">
    <source>
        <dbReference type="SAM" id="MobiDB-lite"/>
    </source>
</evidence>
<dbReference type="OrthoDB" id="8693905at2759"/>
<dbReference type="Proteomes" id="UP000198406">
    <property type="component" value="Unassembled WGS sequence"/>
</dbReference>
<evidence type="ECO:0000256" key="1">
    <source>
        <dbReference type="ARBA" id="ARBA00008874"/>
    </source>
</evidence>
<dbReference type="FunFam" id="1.10.510.10:FF:001091">
    <property type="entry name" value="STE family protein kinase"/>
    <property type="match status" value="1"/>
</dbReference>
<comment type="catalytic activity">
    <reaction evidence="9">
        <text>L-seryl-[protein] + ATP = O-phospho-L-seryl-[protein] + ADP + H(+)</text>
        <dbReference type="Rhea" id="RHEA:17989"/>
        <dbReference type="Rhea" id="RHEA-COMP:9863"/>
        <dbReference type="Rhea" id="RHEA-COMP:11604"/>
        <dbReference type="ChEBI" id="CHEBI:15378"/>
        <dbReference type="ChEBI" id="CHEBI:29999"/>
        <dbReference type="ChEBI" id="CHEBI:30616"/>
        <dbReference type="ChEBI" id="CHEBI:83421"/>
        <dbReference type="ChEBI" id="CHEBI:456216"/>
        <dbReference type="EC" id="2.7.11.1"/>
    </reaction>
</comment>